<dbReference type="InterPro" id="IPR013216">
    <property type="entry name" value="Methyltransf_11"/>
</dbReference>
<protein>
    <submittedName>
        <fullName evidence="2">Class I SAM-dependent methyltransferase</fullName>
    </submittedName>
</protein>
<gene>
    <name evidence="2" type="ORF">IAB51_00455</name>
</gene>
<evidence type="ECO:0000259" key="1">
    <source>
        <dbReference type="Pfam" id="PF08241"/>
    </source>
</evidence>
<dbReference type="Pfam" id="PF08241">
    <property type="entry name" value="Methyltransf_11"/>
    <property type="match status" value="1"/>
</dbReference>
<dbReference type="CDD" id="cd02440">
    <property type="entry name" value="AdoMet_MTases"/>
    <property type="match status" value="1"/>
</dbReference>
<feature type="domain" description="Methyltransferase type 11" evidence="1">
    <location>
        <begin position="63"/>
        <end position="157"/>
    </location>
</feature>
<evidence type="ECO:0000313" key="3">
    <source>
        <dbReference type="Proteomes" id="UP000824002"/>
    </source>
</evidence>
<proteinExistence type="predicted"/>
<keyword evidence="2" id="KW-0808">Transferase</keyword>
<name>A0A9D1FKQ3_9FIRM</name>
<dbReference type="AlphaFoldDB" id="A0A9D1FKQ3"/>
<dbReference type="Gene3D" id="3.40.50.150">
    <property type="entry name" value="Vaccinia Virus protein VP39"/>
    <property type="match status" value="1"/>
</dbReference>
<dbReference type="Proteomes" id="UP000824002">
    <property type="component" value="Unassembled WGS sequence"/>
</dbReference>
<reference evidence="2" key="2">
    <citation type="journal article" date="2021" name="PeerJ">
        <title>Extensive microbial diversity within the chicken gut microbiome revealed by metagenomics and culture.</title>
        <authorList>
            <person name="Gilroy R."/>
            <person name="Ravi A."/>
            <person name="Getino M."/>
            <person name="Pursley I."/>
            <person name="Horton D.L."/>
            <person name="Alikhan N.F."/>
            <person name="Baker D."/>
            <person name="Gharbi K."/>
            <person name="Hall N."/>
            <person name="Watson M."/>
            <person name="Adriaenssens E.M."/>
            <person name="Foster-Nyarko E."/>
            <person name="Jarju S."/>
            <person name="Secka A."/>
            <person name="Antonio M."/>
            <person name="Oren A."/>
            <person name="Chaudhuri R.R."/>
            <person name="La Ragione R."/>
            <person name="Hildebrand F."/>
            <person name="Pallen M.J."/>
        </authorList>
    </citation>
    <scope>NUCLEOTIDE SEQUENCE</scope>
    <source>
        <strain evidence="2">CHK199-13235</strain>
    </source>
</reference>
<dbReference type="InterPro" id="IPR029063">
    <property type="entry name" value="SAM-dependent_MTases_sf"/>
</dbReference>
<dbReference type="SUPFAM" id="SSF53335">
    <property type="entry name" value="S-adenosyl-L-methionine-dependent methyltransferases"/>
    <property type="match status" value="1"/>
</dbReference>
<organism evidence="2 3">
    <name type="scientific">Candidatus Merdivicinus excrementipullorum</name>
    <dbReference type="NCBI Taxonomy" id="2840867"/>
    <lineage>
        <taxon>Bacteria</taxon>
        <taxon>Bacillati</taxon>
        <taxon>Bacillota</taxon>
        <taxon>Clostridia</taxon>
        <taxon>Eubacteriales</taxon>
        <taxon>Oscillospiraceae</taxon>
        <taxon>Oscillospiraceae incertae sedis</taxon>
        <taxon>Candidatus Merdivicinus</taxon>
    </lineage>
</organism>
<evidence type="ECO:0000313" key="2">
    <source>
        <dbReference type="EMBL" id="HIS75258.1"/>
    </source>
</evidence>
<dbReference type="PANTHER" id="PTHR43591">
    <property type="entry name" value="METHYLTRANSFERASE"/>
    <property type="match status" value="1"/>
</dbReference>
<dbReference type="PANTHER" id="PTHR43591:SF24">
    <property type="entry name" value="2-METHOXY-6-POLYPRENYL-1,4-BENZOQUINOL METHYLASE, MITOCHONDRIAL"/>
    <property type="match status" value="1"/>
</dbReference>
<dbReference type="GO" id="GO:0032259">
    <property type="term" value="P:methylation"/>
    <property type="evidence" value="ECO:0007669"/>
    <property type="project" value="UniProtKB-KW"/>
</dbReference>
<dbReference type="EMBL" id="DVJP01000007">
    <property type="protein sequence ID" value="HIS75258.1"/>
    <property type="molecule type" value="Genomic_DNA"/>
</dbReference>
<comment type="caution">
    <text evidence="2">The sequence shown here is derived from an EMBL/GenBank/DDBJ whole genome shotgun (WGS) entry which is preliminary data.</text>
</comment>
<accession>A0A9D1FKQ3</accession>
<reference evidence="2" key="1">
    <citation type="submission" date="2020-10" db="EMBL/GenBank/DDBJ databases">
        <authorList>
            <person name="Gilroy R."/>
        </authorList>
    </citation>
    <scope>NUCLEOTIDE SEQUENCE</scope>
    <source>
        <strain evidence="2">CHK199-13235</strain>
    </source>
</reference>
<dbReference type="GO" id="GO:0008757">
    <property type="term" value="F:S-adenosylmethionine-dependent methyltransferase activity"/>
    <property type="evidence" value="ECO:0007669"/>
    <property type="project" value="InterPro"/>
</dbReference>
<sequence>MDYQKINADTIDRWCREGWEWGQPISHEVYEKALRGDWDVLLTPTKPVPHEWFGRLKGKKLLGLASGGGQQIPIFAALGAECTVLDYSPQQCESERMVAEREGYQVEIIRADMTKPLPFPDESFDLIFHPVSNCYIEKVEPVFRECYRILKKGGALLGGYDTGINFIYDENEEQITYTLPFNPLKNPAYFEEFMANDLGVQFSHTLEEQIGGQLQAGFRLTHLYEDTNGQGNLHQHNVPSFVATRSVKE</sequence>
<keyword evidence="2" id="KW-0489">Methyltransferase</keyword>